<keyword evidence="1" id="KW-0472">Membrane</keyword>
<sequence length="518" mass="61175">MKKMGYSLFLICFTGIFFSQSSYAQSYIEDQTGKVNQETKDYVSTLNKEKFSILEGEPKYGVAITQDVEPEGNRIDLHIENKFRNFDFKTREAPVNIVVVFVLAQNEISFAHGEKLTSIFDPLNKDLELKARLLDLVKSGNYNEAIIEVSNIVYQQVEQAYLEKGLATISKESDKLRDEYIKQQEYGKIRYLLLFTSILVIVFLVYNFYYRYKNSRVKQDFYTHSILPDKLLKDALYDQKDLDHWLQNNRKFYHDYTNKNEAIRALKYYCLYNYFPKKINQYRAITDQQKSLLKKSLMNRKIEDYFFTNYFSDEEYTFLMFNTMIIDAQKVSEAYTENLLSSLSKVISEKSIEDEILESKWLLLPQYKMSMYEEAKSVIEARHENGDYLTENMIANLSYEQLLDGLSDELEKVCSNSFKTAIFKVDLGEVYKLEPIYKEIIENDFSDEDLSEVMSSIRIGYRADLTSIPKLKEVVRVTIINIQETIRDRKKHQKTVVRFDFVEREVKTILRPKSKNRF</sequence>
<name>A0A0U2NT92_9ENTE</name>
<keyword evidence="4" id="KW-1185">Reference proteome</keyword>
<feature type="signal peptide" evidence="2">
    <location>
        <begin position="1"/>
        <end position="24"/>
    </location>
</feature>
<keyword evidence="1" id="KW-1133">Transmembrane helix</keyword>
<keyword evidence="1" id="KW-0812">Transmembrane</keyword>
<protein>
    <submittedName>
        <fullName evidence="3">Uncharacterized protein</fullName>
    </submittedName>
</protein>
<proteinExistence type="predicted"/>
<feature type="transmembrane region" description="Helical" evidence="1">
    <location>
        <begin position="191"/>
        <end position="209"/>
    </location>
</feature>
<evidence type="ECO:0000313" key="4">
    <source>
        <dbReference type="Proteomes" id="UP000067523"/>
    </source>
</evidence>
<evidence type="ECO:0000313" key="3">
    <source>
        <dbReference type="EMBL" id="ALS38370.1"/>
    </source>
</evidence>
<evidence type="ECO:0000256" key="2">
    <source>
        <dbReference type="SAM" id="SignalP"/>
    </source>
</evidence>
<dbReference type="EMBL" id="CP013655">
    <property type="protein sequence ID" value="ALS38370.1"/>
    <property type="molecule type" value="Genomic_DNA"/>
</dbReference>
<dbReference type="AlphaFoldDB" id="A0A0U2NT92"/>
<dbReference type="STRING" id="118060.ATZ35_14805"/>
<feature type="chain" id="PRO_5039032526" evidence="2">
    <location>
        <begin position="25"/>
        <end position="518"/>
    </location>
</feature>
<dbReference type="KEGG" id="erx:ATZ35_14805"/>
<accession>A0A0U2NT92</accession>
<dbReference type="Proteomes" id="UP000067523">
    <property type="component" value="Chromosome"/>
</dbReference>
<organism evidence="3 4">
    <name type="scientific">Enterococcus rotai</name>
    <dbReference type="NCBI Taxonomy" id="118060"/>
    <lineage>
        <taxon>Bacteria</taxon>
        <taxon>Bacillati</taxon>
        <taxon>Bacillota</taxon>
        <taxon>Bacilli</taxon>
        <taxon>Lactobacillales</taxon>
        <taxon>Enterococcaceae</taxon>
        <taxon>Enterococcus</taxon>
    </lineage>
</organism>
<gene>
    <name evidence="3" type="ORF">ATZ35_14805</name>
</gene>
<reference evidence="4" key="1">
    <citation type="submission" date="2015-12" db="EMBL/GenBank/DDBJ databases">
        <authorList>
            <person name="Lauer A."/>
            <person name="Humrighouse B."/>
            <person name="Loparev V."/>
            <person name="Shewmaker P.L."/>
            <person name="Whitney A.M."/>
            <person name="McLaughlin R.W."/>
        </authorList>
    </citation>
    <scope>NUCLEOTIDE SEQUENCE [LARGE SCALE GENOMIC DNA]</scope>
    <source>
        <strain evidence="4">LMG 26678</strain>
    </source>
</reference>
<evidence type="ECO:0000256" key="1">
    <source>
        <dbReference type="SAM" id="Phobius"/>
    </source>
</evidence>
<keyword evidence="2" id="KW-0732">Signal</keyword>